<reference evidence="2" key="1">
    <citation type="journal article" date="2016" name="Biosci. Biotechnol. Biochem.">
        <title>Bioconversion of AHX to AOH by resting cells of Burkholderia contaminans CH-1.</title>
        <authorList>
            <person name="Choi J.H."/>
            <person name="Kikuchi A."/>
            <person name="Pumkaeo P."/>
            <person name="Hirai H."/>
            <person name="Tokuyama S."/>
            <person name="Kawagishi H."/>
        </authorList>
    </citation>
    <scope>NUCLEOTIDE SEQUENCE</scope>
    <source>
        <strain evidence="2">CH-1</strain>
    </source>
</reference>
<proteinExistence type="predicted"/>
<feature type="region of interest" description="Disordered" evidence="1">
    <location>
        <begin position="92"/>
        <end position="122"/>
    </location>
</feature>
<gene>
    <name evidence="2" type="ORF">BCCH1_75160</name>
</gene>
<protein>
    <submittedName>
        <fullName evidence="2">Uncharacterized protein</fullName>
    </submittedName>
</protein>
<dbReference type="EMBL" id="AP018359">
    <property type="protein sequence ID" value="BBA45011.1"/>
    <property type="molecule type" value="Genomic_DNA"/>
</dbReference>
<evidence type="ECO:0000313" key="2">
    <source>
        <dbReference type="EMBL" id="BBA45011.1"/>
    </source>
</evidence>
<dbReference type="AlphaFoldDB" id="A0A250LMC5"/>
<feature type="compositionally biased region" description="Basic and acidic residues" evidence="1">
    <location>
        <begin position="112"/>
        <end position="122"/>
    </location>
</feature>
<feature type="region of interest" description="Disordered" evidence="1">
    <location>
        <begin position="35"/>
        <end position="54"/>
    </location>
</feature>
<reference evidence="2" key="2">
    <citation type="journal article" date="2017" name="Genome Announc.">
        <title>High-Quality Draft Genome Sequence of Burkholderia contaminans CH-1, a Gram-Negative Bacterium That Metabolizes 2-Azahypoxanthine, a Plant Growth-Regulating Compound.</title>
        <authorList>
            <person name="Choi J.-H."/>
            <person name="Sugiura H."/>
            <person name="Moriuchi R."/>
            <person name="Kawagishi H."/>
            <person name="Dohra H."/>
        </authorList>
    </citation>
    <scope>NUCLEOTIDE SEQUENCE</scope>
    <source>
        <strain evidence="2">CH-1</strain>
    </source>
</reference>
<name>A0A250LMC5_9BURK</name>
<evidence type="ECO:0000256" key="1">
    <source>
        <dbReference type="SAM" id="MobiDB-lite"/>
    </source>
</evidence>
<sequence length="122" mass="13878">MHLGDDRARVLHRLDQILARKSEAVASQVVRRRDLKHHDIYPQPARTDQPRQLGVMDRKNVEHARAGQLSVRSAPAVREKVERVGMLGGKYVGEADTEEDTDPLQMLTLGNERAHQRDRLSV</sequence>
<accession>A0A250LMC5</accession>
<organism evidence="2">
    <name type="scientific">Burkholderia contaminans</name>
    <dbReference type="NCBI Taxonomy" id="488447"/>
    <lineage>
        <taxon>Bacteria</taxon>
        <taxon>Pseudomonadati</taxon>
        <taxon>Pseudomonadota</taxon>
        <taxon>Betaproteobacteria</taxon>
        <taxon>Burkholderiales</taxon>
        <taxon>Burkholderiaceae</taxon>
        <taxon>Burkholderia</taxon>
        <taxon>Burkholderia cepacia complex</taxon>
    </lineage>
</organism>